<dbReference type="Pfam" id="PF01266">
    <property type="entry name" value="DAO"/>
    <property type="match status" value="1"/>
</dbReference>
<dbReference type="AlphaFoldDB" id="A0A411A4I3"/>
<dbReference type="InterPro" id="IPR012727">
    <property type="entry name" value="Gly_oxidase_ThiO"/>
</dbReference>
<dbReference type="EMBL" id="CP063687">
    <property type="protein sequence ID" value="QOY25555.1"/>
    <property type="molecule type" value="Genomic_DNA"/>
</dbReference>
<keyword evidence="2" id="KW-0784">Thiamine biosynthesis</keyword>
<evidence type="ECO:0000256" key="5">
    <source>
        <dbReference type="ARBA" id="ARBA00050018"/>
    </source>
</evidence>
<proteinExistence type="predicted"/>
<dbReference type="PANTHER" id="PTHR13847">
    <property type="entry name" value="SARCOSINE DEHYDROGENASE-RELATED"/>
    <property type="match status" value="1"/>
</dbReference>
<comment type="pathway">
    <text evidence="1">Cofactor biosynthesis; thiamine diphosphate biosynthesis.</text>
</comment>
<dbReference type="GO" id="GO:0043799">
    <property type="term" value="F:glycine oxidase activity"/>
    <property type="evidence" value="ECO:0007669"/>
    <property type="project" value="UniProtKB-EC"/>
</dbReference>
<reference evidence="8" key="1">
    <citation type="submission" date="2020-10" db="EMBL/GenBank/DDBJ databases">
        <title>Complete genome sequence of Bacillus velezensis NST6.</title>
        <authorList>
            <person name="Choi J."/>
        </authorList>
    </citation>
    <scope>NUCLEOTIDE SEQUENCE [LARGE SCALE GENOMIC DNA]</scope>
    <source>
        <strain evidence="8">NST6</strain>
    </source>
</reference>
<dbReference type="UniPathway" id="UPA00060"/>
<dbReference type="InterPro" id="IPR006076">
    <property type="entry name" value="FAD-dep_OxRdtase"/>
</dbReference>
<feature type="domain" description="FAD dependent oxidoreductase" evidence="6">
    <location>
        <begin position="6"/>
        <end position="344"/>
    </location>
</feature>
<gene>
    <name evidence="7" type="primary">thiO_1</name>
    <name evidence="7" type="ORF">BACVE_000484</name>
</gene>
<keyword evidence="3 7" id="KW-0560">Oxidoreductase</keyword>
<name>A0A411A4I3_BACVE</name>
<evidence type="ECO:0000259" key="6">
    <source>
        <dbReference type="Pfam" id="PF01266"/>
    </source>
</evidence>
<dbReference type="GO" id="GO:0009228">
    <property type="term" value="P:thiamine biosynthetic process"/>
    <property type="evidence" value="ECO:0007669"/>
    <property type="project" value="UniProtKB-KW"/>
</dbReference>
<evidence type="ECO:0000313" key="7">
    <source>
        <dbReference type="EMBL" id="QOY25555.1"/>
    </source>
</evidence>
<dbReference type="RefSeq" id="WP_017417462.1">
    <property type="nucleotide sequence ID" value="NZ_BDDG01000003.1"/>
</dbReference>
<evidence type="ECO:0000256" key="4">
    <source>
        <dbReference type="ARBA" id="ARBA00049872"/>
    </source>
</evidence>
<evidence type="ECO:0000313" key="8">
    <source>
        <dbReference type="Proteomes" id="UP000587477"/>
    </source>
</evidence>
<dbReference type="Gene3D" id="3.50.50.60">
    <property type="entry name" value="FAD/NAD(P)-binding domain"/>
    <property type="match status" value="1"/>
</dbReference>
<dbReference type="Proteomes" id="UP000587477">
    <property type="component" value="Chromosome"/>
</dbReference>
<dbReference type="GO" id="GO:0009229">
    <property type="term" value="P:thiamine diphosphate biosynthetic process"/>
    <property type="evidence" value="ECO:0007669"/>
    <property type="project" value="UniProtKB-UniPathway"/>
</dbReference>
<evidence type="ECO:0000256" key="2">
    <source>
        <dbReference type="ARBA" id="ARBA00022977"/>
    </source>
</evidence>
<dbReference type="EC" id="1.4.3.19" evidence="5"/>
<accession>A0A411A4I3</accession>
<dbReference type="NCBIfam" id="TIGR02352">
    <property type="entry name" value="thiamin_ThiO"/>
    <property type="match status" value="1"/>
</dbReference>
<dbReference type="GO" id="GO:0005737">
    <property type="term" value="C:cytoplasm"/>
    <property type="evidence" value="ECO:0007669"/>
    <property type="project" value="TreeGrafter"/>
</dbReference>
<organism evidence="7 8">
    <name type="scientific">Bacillus velezensis</name>
    <dbReference type="NCBI Taxonomy" id="492670"/>
    <lineage>
        <taxon>Bacteria</taxon>
        <taxon>Bacillati</taxon>
        <taxon>Bacillota</taxon>
        <taxon>Bacilli</taxon>
        <taxon>Bacillales</taxon>
        <taxon>Bacillaceae</taxon>
        <taxon>Bacillus</taxon>
        <taxon>Bacillus amyloliquefaciens group</taxon>
    </lineage>
</organism>
<evidence type="ECO:0000256" key="3">
    <source>
        <dbReference type="ARBA" id="ARBA00023002"/>
    </source>
</evidence>
<dbReference type="SUPFAM" id="SSF54373">
    <property type="entry name" value="FAD-linked reductases, C-terminal domain"/>
    <property type="match status" value="1"/>
</dbReference>
<sequence>MKKHYDTAVIGGGIIGCAISYELAKTQQNVVLFEAGEVGRKTTSAAAGMLGAHAECENRDAFFDFAMHSQRLYEAAGQELEEACGIDIRRHNGGMLKLAYTEEDIARLRKMDDLPSVTWLSAEDALEKEPYASKDILGASFIKDDVHVEPYYVCKAYAKGARRYGADIYEHTQVTSVKRVNGEYCITTSGGDVYADKVAVASGVWSGRFFSQLGLGQPFFPVKGECLSVWNDDTPLTKTLYHDHCYVVPRKSGRLVIGATMKQGDWSDTPDIGGIEAVIGKAKTMLPAIEHMKIDRFWAGLRPGTRDGKPFIGRHPEDSGIIFAAGHFRNGILLAPATAEMVRDMILERQIKQEWEEAFRIDRKEAVHI</sequence>
<dbReference type="GO" id="GO:0050660">
    <property type="term" value="F:flavin adenine dinucleotide binding"/>
    <property type="evidence" value="ECO:0007669"/>
    <property type="project" value="InterPro"/>
</dbReference>
<dbReference type="InterPro" id="IPR036188">
    <property type="entry name" value="FAD/NAD-bd_sf"/>
</dbReference>
<protein>
    <recommendedName>
        <fullName evidence="5">glycine oxidase</fullName>
        <ecNumber evidence="5">1.4.3.19</ecNumber>
    </recommendedName>
</protein>
<comment type="catalytic activity">
    <reaction evidence="4">
        <text>glycine + O2 + H2O = glyoxylate + H2O2 + NH4(+)</text>
        <dbReference type="Rhea" id="RHEA:11532"/>
        <dbReference type="ChEBI" id="CHEBI:15377"/>
        <dbReference type="ChEBI" id="CHEBI:15379"/>
        <dbReference type="ChEBI" id="CHEBI:16240"/>
        <dbReference type="ChEBI" id="CHEBI:28938"/>
        <dbReference type="ChEBI" id="CHEBI:36655"/>
        <dbReference type="ChEBI" id="CHEBI:57305"/>
        <dbReference type="EC" id="1.4.3.19"/>
    </reaction>
</comment>
<dbReference type="Gene3D" id="3.30.9.10">
    <property type="entry name" value="D-Amino Acid Oxidase, subunit A, domain 2"/>
    <property type="match status" value="1"/>
</dbReference>
<dbReference type="PROSITE" id="PS51257">
    <property type="entry name" value="PROKAR_LIPOPROTEIN"/>
    <property type="match status" value="1"/>
</dbReference>
<dbReference type="PANTHER" id="PTHR13847:SF289">
    <property type="entry name" value="GLYCINE OXIDASE"/>
    <property type="match status" value="1"/>
</dbReference>
<dbReference type="SUPFAM" id="SSF51905">
    <property type="entry name" value="FAD/NAD(P)-binding domain"/>
    <property type="match status" value="1"/>
</dbReference>
<evidence type="ECO:0000256" key="1">
    <source>
        <dbReference type="ARBA" id="ARBA00004948"/>
    </source>
</evidence>